<accession>A0A1G9RAE2</accession>
<reference evidence="3" key="1">
    <citation type="submission" date="2016-10" db="EMBL/GenBank/DDBJ databases">
        <authorList>
            <person name="Varghese N."/>
            <person name="Submissions S."/>
        </authorList>
    </citation>
    <scope>NUCLEOTIDE SEQUENCE [LARGE SCALE GENOMIC DNA]</scope>
    <source>
        <strain evidence="3">DSM 24536</strain>
    </source>
</reference>
<dbReference type="InterPro" id="IPR038726">
    <property type="entry name" value="PDDEXK_AddAB-type"/>
</dbReference>
<organism evidence="2 3">
    <name type="scientific">Daejeonella rubra</name>
    <dbReference type="NCBI Taxonomy" id="990371"/>
    <lineage>
        <taxon>Bacteria</taxon>
        <taxon>Pseudomonadati</taxon>
        <taxon>Bacteroidota</taxon>
        <taxon>Sphingobacteriia</taxon>
        <taxon>Sphingobacteriales</taxon>
        <taxon>Sphingobacteriaceae</taxon>
        <taxon>Daejeonella</taxon>
    </lineage>
</organism>
<dbReference type="AlphaFoldDB" id="A0A1G9RAE2"/>
<dbReference type="EMBL" id="FNHH01000007">
    <property type="protein sequence ID" value="SDM20070.1"/>
    <property type="molecule type" value="Genomic_DNA"/>
</dbReference>
<evidence type="ECO:0000313" key="2">
    <source>
        <dbReference type="EMBL" id="SDM20070.1"/>
    </source>
</evidence>
<dbReference type="SUPFAM" id="SSF52980">
    <property type="entry name" value="Restriction endonuclease-like"/>
    <property type="match status" value="1"/>
</dbReference>
<gene>
    <name evidence="2" type="ORF">SAMN05421813_107165</name>
</gene>
<name>A0A1G9RAE2_9SPHI</name>
<keyword evidence="3" id="KW-1185">Reference proteome</keyword>
<sequence length="965" mass="110505">MIMKNNSSDKFLHRVATDLLDRFGNDLQHVAIVFNNKRPQLFLKKYLAEISGKPIWSPHFFTIQQFFSESASPVCASQLKQFFVLLSEYNTLLAEEGKEPVSADVFYPLAEIIVSDFSQIDYYMADPVKVFNLIGSIAELEQQFPNFDKDQLEFMESFWSSFSQVKQSNIQEKFIEMWHRMPRLYMNFHKRLAEQNLISSARMYRNLAEGRDCDPDFLKKYSHVVFAGFNALSKAEEILFKSWQDQGLCSFYFDADEHYFSDPIQEAGHFIRRNIKTIGLDNQFKVQENRIDVPEKEFTIIQALGKVAQGKILNQVLTGKEDKNGPDSKAIILADESLLLPVLQTVDDESLNVTMGYPFEQSAVFGLCDLWLGIQEEIASGDHSTIAYARVLTFIFNPLVGITDEERNRIHTEIIDEKKARFSLLELRKSGKISEMAFSPFESPAQIIRNLGSLLLFVSEQIADLRKLESLLIAEAVKTLNILSDSFEDLAKNSSMPDIDAGFVLKMIRRALAGLSVPFDGEPLLGLQVMGLLESRCLDFDELVVLGMNEGVLPRVSITPSFIPDNVRRAFGLPVLENQNSIFAYFFYRLLHCSKKVTLVYNGITDEKSTGEESRFIKQLEFETSCKFKHVLQQNQPVENAFPQEIIVEKNGQVLERLQKYLKRNSVAKYDKKISASGYTDYISCPLKFFYGKIAGLKEPNDLPDQIGPHTVGTMLHAVMEHFYRDSIGMEVSAEYIRQREKLLPAMCQHAMVAMLNLDPKSELQQQSALQQIIIKVIEQYALKVLDHDVSIAPFVINELEEKDAYTPLFTVEVDGKEEQVRLLGIIDRVDTLEGKIRIVDYKTGKDQLKFKDFDGLFMEDGKDQNKALLQTLFYTIVYERAKNVQQVEPHLYTVKNFSGGTVFVKKNKAENFELRDENLADYKDQFELKLKEKLNELFDPAIPFRQTTNTDACTYCSFKGICQR</sequence>
<evidence type="ECO:0000259" key="1">
    <source>
        <dbReference type="Pfam" id="PF12705"/>
    </source>
</evidence>
<evidence type="ECO:0000313" key="3">
    <source>
        <dbReference type="Proteomes" id="UP000199226"/>
    </source>
</evidence>
<dbReference type="Gene3D" id="3.40.50.300">
    <property type="entry name" value="P-loop containing nucleotide triphosphate hydrolases"/>
    <property type="match status" value="1"/>
</dbReference>
<protein>
    <submittedName>
        <fullName evidence="2">PD-(D/E)XK nuclease superfamily protein</fullName>
    </submittedName>
</protein>
<dbReference type="InterPro" id="IPR027417">
    <property type="entry name" value="P-loop_NTPase"/>
</dbReference>
<dbReference type="SUPFAM" id="SSF52540">
    <property type="entry name" value="P-loop containing nucleoside triphosphate hydrolases"/>
    <property type="match status" value="2"/>
</dbReference>
<dbReference type="InterPro" id="IPR011604">
    <property type="entry name" value="PDDEXK-like_dom_sf"/>
</dbReference>
<proteinExistence type="predicted"/>
<dbReference type="Pfam" id="PF12705">
    <property type="entry name" value="PDDEXK_1"/>
    <property type="match status" value="1"/>
</dbReference>
<dbReference type="Proteomes" id="UP000199226">
    <property type="component" value="Unassembled WGS sequence"/>
</dbReference>
<dbReference type="Gene3D" id="3.90.320.10">
    <property type="match status" value="1"/>
</dbReference>
<dbReference type="OrthoDB" id="9762792at2"/>
<feature type="domain" description="PD-(D/E)XK endonuclease-like" evidence="1">
    <location>
        <begin position="674"/>
        <end position="964"/>
    </location>
</feature>
<dbReference type="InterPro" id="IPR011335">
    <property type="entry name" value="Restrct_endonuc-II-like"/>
</dbReference>
<dbReference type="STRING" id="990371.SAMN05421813_107165"/>